<dbReference type="EMBL" id="CP129113">
    <property type="protein sequence ID" value="WLV23852.1"/>
    <property type="molecule type" value="Genomic_DNA"/>
</dbReference>
<dbReference type="RefSeq" id="WP_348026284.1">
    <property type="nucleotide sequence ID" value="NZ_CP129113.1"/>
</dbReference>
<accession>A0ABY9KUB4</accession>
<protein>
    <submittedName>
        <fullName evidence="1">Uncharacterized protein</fullName>
    </submittedName>
</protein>
<proteinExistence type="predicted"/>
<reference evidence="1" key="1">
    <citation type="submission" date="2023-06" db="EMBL/GenBank/DDBJ databases">
        <title>A Treasure from Seagulls: Isolation and Description of Aciduricobacillus qingdaonensis gen. nov., sp. nov., a Rare Obligately Uric Acid-utilizing Member in the Family Bacillaceae.</title>
        <authorList>
            <person name="Liu W."/>
            <person name="Wang B."/>
        </authorList>
    </citation>
    <scope>NUCLEOTIDE SEQUENCE</scope>
    <source>
        <strain evidence="1">44XB</strain>
    </source>
</reference>
<evidence type="ECO:0000313" key="1">
    <source>
        <dbReference type="EMBL" id="WLV23852.1"/>
    </source>
</evidence>
<dbReference type="Proteomes" id="UP001180087">
    <property type="component" value="Chromosome"/>
</dbReference>
<evidence type="ECO:0000313" key="2">
    <source>
        <dbReference type="Proteomes" id="UP001180087"/>
    </source>
</evidence>
<sequence>MKTERQDTLVDLLNEALLPFQTRLDKHESDMVDCLHELKQSIQALHREQKEIRNEQLLQSKRIEMLESKLATAGKQLSSNSWDLREISESQLRLESHIETLSIRSLSYETELRKLKRIKLQD</sequence>
<gene>
    <name evidence="1" type="ORF">QR721_09395</name>
</gene>
<name>A0ABY9KUB4_9BACI</name>
<keyword evidence="2" id="KW-1185">Reference proteome</keyword>
<organism evidence="1 2">
    <name type="scientific">Aciduricibacillus chroicocephali</name>
    <dbReference type="NCBI Taxonomy" id="3054939"/>
    <lineage>
        <taxon>Bacteria</taxon>
        <taxon>Bacillati</taxon>
        <taxon>Bacillota</taxon>
        <taxon>Bacilli</taxon>
        <taxon>Bacillales</taxon>
        <taxon>Bacillaceae</taxon>
        <taxon>Aciduricibacillus</taxon>
    </lineage>
</organism>